<dbReference type="GO" id="GO:0061599">
    <property type="term" value="F:molybdopterin molybdotransferase activity"/>
    <property type="evidence" value="ECO:0007669"/>
    <property type="project" value="UniProtKB-EC"/>
</dbReference>
<dbReference type="InterPro" id="IPR001453">
    <property type="entry name" value="MoaB/Mog_dom"/>
</dbReference>
<keyword evidence="7 10" id="KW-0500">Molybdenum</keyword>
<dbReference type="NCBIfam" id="TIGR00177">
    <property type="entry name" value="molyb_syn"/>
    <property type="match status" value="1"/>
</dbReference>
<name>A0ABU0N3P5_9FIRM</name>
<protein>
    <recommendedName>
        <fullName evidence="6 10">Molybdopterin molybdenumtransferase</fullName>
        <ecNumber evidence="5 10">2.10.1.1</ecNumber>
    </recommendedName>
</protein>
<evidence type="ECO:0000256" key="4">
    <source>
        <dbReference type="ARBA" id="ARBA00010763"/>
    </source>
</evidence>
<dbReference type="SUPFAM" id="SSF63867">
    <property type="entry name" value="MoeA C-terminal domain-like"/>
    <property type="match status" value="1"/>
</dbReference>
<dbReference type="InterPro" id="IPR036135">
    <property type="entry name" value="MoeA_linker/N_sf"/>
</dbReference>
<dbReference type="Pfam" id="PF00994">
    <property type="entry name" value="MoCF_biosynth"/>
    <property type="match status" value="1"/>
</dbReference>
<keyword evidence="10" id="KW-0460">Magnesium</keyword>
<dbReference type="PANTHER" id="PTHR10192:SF5">
    <property type="entry name" value="GEPHYRIN"/>
    <property type="match status" value="1"/>
</dbReference>
<dbReference type="RefSeq" id="WP_307509233.1">
    <property type="nucleotide sequence ID" value="NZ_BAAACE010000028.1"/>
</dbReference>
<proteinExistence type="inferred from homology"/>
<dbReference type="Gene3D" id="3.40.980.10">
    <property type="entry name" value="MoaB/Mog-like domain"/>
    <property type="match status" value="1"/>
</dbReference>
<evidence type="ECO:0000256" key="10">
    <source>
        <dbReference type="RuleBase" id="RU365090"/>
    </source>
</evidence>
<feature type="domain" description="MoaB/Mog" evidence="11">
    <location>
        <begin position="187"/>
        <end position="326"/>
    </location>
</feature>
<dbReference type="CDD" id="cd00887">
    <property type="entry name" value="MoeA"/>
    <property type="match status" value="1"/>
</dbReference>
<comment type="caution">
    <text evidence="12">The sequence shown here is derived from an EMBL/GenBank/DDBJ whole genome shotgun (WGS) entry which is preliminary data.</text>
</comment>
<comment type="pathway">
    <text evidence="3 10">Cofactor biosynthesis; molybdopterin biosynthesis.</text>
</comment>
<dbReference type="PANTHER" id="PTHR10192">
    <property type="entry name" value="MOLYBDOPTERIN BIOSYNTHESIS PROTEIN"/>
    <property type="match status" value="1"/>
</dbReference>
<dbReference type="InterPro" id="IPR005111">
    <property type="entry name" value="MoeA_C_domain_IV"/>
</dbReference>
<comment type="function">
    <text evidence="2">May be involved in the biosynthesis of molybdopterin.</text>
</comment>
<dbReference type="EMBL" id="JAUSWG010000014">
    <property type="protein sequence ID" value="MDQ0557756.1"/>
    <property type="molecule type" value="Genomic_DNA"/>
</dbReference>
<comment type="cofactor">
    <cofactor evidence="10">
        <name>Mg(2+)</name>
        <dbReference type="ChEBI" id="CHEBI:18420"/>
    </cofactor>
</comment>
<evidence type="ECO:0000256" key="6">
    <source>
        <dbReference type="ARBA" id="ARBA00021108"/>
    </source>
</evidence>
<keyword evidence="10" id="KW-0479">Metal-binding</keyword>
<dbReference type="Gene3D" id="2.40.340.10">
    <property type="entry name" value="MoeA, C-terminal, domain IV"/>
    <property type="match status" value="1"/>
</dbReference>
<dbReference type="Pfam" id="PF03453">
    <property type="entry name" value="MoeA_N"/>
    <property type="match status" value="1"/>
</dbReference>
<keyword evidence="8 10" id="KW-0501">Molybdenum cofactor biosynthesis</keyword>
<dbReference type="PROSITE" id="PS01079">
    <property type="entry name" value="MOCF_BIOSYNTHESIS_2"/>
    <property type="match status" value="1"/>
</dbReference>
<dbReference type="Pfam" id="PF03454">
    <property type="entry name" value="MoeA_C"/>
    <property type="match status" value="1"/>
</dbReference>
<dbReference type="Proteomes" id="UP001232584">
    <property type="component" value="Unassembled WGS sequence"/>
</dbReference>
<organism evidence="12 13">
    <name type="scientific">Paraclostridium ghonii</name>
    <dbReference type="NCBI Taxonomy" id="29358"/>
    <lineage>
        <taxon>Bacteria</taxon>
        <taxon>Bacillati</taxon>
        <taxon>Bacillota</taxon>
        <taxon>Clostridia</taxon>
        <taxon>Peptostreptococcales</taxon>
        <taxon>Peptostreptococcaceae</taxon>
        <taxon>Paraclostridium</taxon>
    </lineage>
</organism>
<dbReference type="InterPro" id="IPR036688">
    <property type="entry name" value="MoeA_C_domain_IV_sf"/>
</dbReference>
<evidence type="ECO:0000259" key="11">
    <source>
        <dbReference type="SMART" id="SM00852"/>
    </source>
</evidence>
<dbReference type="Gene3D" id="2.170.190.11">
    <property type="entry name" value="Molybdopterin biosynthesis moea protein, domain 3"/>
    <property type="match status" value="1"/>
</dbReference>
<gene>
    <name evidence="12" type="ORF">QOZ92_002891</name>
</gene>
<sequence>MDFFNVISVDEVKKILSSNFKNLKIETEKVNILDCEGRVLSKDIISQINVPEFNRSTVDGYAIKSKESHGCSECMPTFLDIIGEVNMGESVNVDIKNGQCMYVPTGGMIPKSSDSVIMIEHVEKLDEVTIAIHKPISDGENVVYKGDDIKKDQIVLKKGKKLNSQDIGVLAALGINEIQVYKPIKFTVISTGDEIIDLDEKLEFGKIRDINGYAICSLIKKLGGIVVEKSIVKDNYDLLKEAVSNGIKNSDIVLLSGGSSVGTRDYTYDVINSFNGQGVLVHGIALKPGKPTIIGECENKVVIGLPGHPVSAIIVFKIFIDYLVNEILKIKRNKYAIDAIINKNIHSSPGKKTYQMVTLEDVDNKYYATPIFGKSSMITLLSKACGYVIIDEDCEGLYKEEKVKVHLLQ</sequence>
<keyword evidence="10 12" id="KW-0808">Transferase</keyword>
<dbReference type="InterPro" id="IPR036425">
    <property type="entry name" value="MoaB/Mog-like_dom_sf"/>
</dbReference>
<evidence type="ECO:0000256" key="9">
    <source>
        <dbReference type="ARBA" id="ARBA00047317"/>
    </source>
</evidence>
<evidence type="ECO:0000256" key="5">
    <source>
        <dbReference type="ARBA" id="ARBA00013269"/>
    </source>
</evidence>
<evidence type="ECO:0000256" key="3">
    <source>
        <dbReference type="ARBA" id="ARBA00005046"/>
    </source>
</evidence>
<comment type="catalytic activity">
    <reaction evidence="9">
        <text>adenylyl-molybdopterin + molybdate = Mo-molybdopterin + AMP + H(+)</text>
        <dbReference type="Rhea" id="RHEA:35047"/>
        <dbReference type="ChEBI" id="CHEBI:15378"/>
        <dbReference type="ChEBI" id="CHEBI:36264"/>
        <dbReference type="ChEBI" id="CHEBI:62727"/>
        <dbReference type="ChEBI" id="CHEBI:71302"/>
        <dbReference type="ChEBI" id="CHEBI:456215"/>
        <dbReference type="EC" id="2.10.1.1"/>
    </reaction>
</comment>
<comment type="function">
    <text evidence="1 10">Catalyzes the insertion of molybdate into adenylated molybdopterin with the concomitant release of AMP.</text>
</comment>
<dbReference type="Gene3D" id="3.90.105.10">
    <property type="entry name" value="Molybdopterin biosynthesis moea protein, domain 2"/>
    <property type="match status" value="1"/>
</dbReference>
<evidence type="ECO:0000256" key="7">
    <source>
        <dbReference type="ARBA" id="ARBA00022505"/>
    </source>
</evidence>
<evidence type="ECO:0000256" key="8">
    <source>
        <dbReference type="ARBA" id="ARBA00023150"/>
    </source>
</evidence>
<evidence type="ECO:0000256" key="1">
    <source>
        <dbReference type="ARBA" id="ARBA00002901"/>
    </source>
</evidence>
<dbReference type="InterPro" id="IPR038987">
    <property type="entry name" value="MoeA-like"/>
</dbReference>
<reference evidence="12 13" key="1">
    <citation type="submission" date="2023-07" db="EMBL/GenBank/DDBJ databases">
        <title>Genomic Encyclopedia of Type Strains, Phase IV (KMG-IV): sequencing the most valuable type-strain genomes for metagenomic binning, comparative biology and taxonomic classification.</title>
        <authorList>
            <person name="Goeker M."/>
        </authorList>
    </citation>
    <scope>NUCLEOTIDE SEQUENCE [LARGE SCALE GENOMIC DNA]</scope>
    <source>
        <strain evidence="12 13">DSM 15049</strain>
    </source>
</reference>
<comment type="similarity">
    <text evidence="4 10">Belongs to the MoeA family.</text>
</comment>
<dbReference type="SUPFAM" id="SSF63882">
    <property type="entry name" value="MoeA N-terminal region -like"/>
    <property type="match status" value="1"/>
</dbReference>
<dbReference type="EC" id="2.10.1.1" evidence="5 10"/>
<keyword evidence="13" id="KW-1185">Reference proteome</keyword>
<dbReference type="InterPro" id="IPR008284">
    <property type="entry name" value="MoCF_biosynth_CS"/>
</dbReference>
<dbReference type="InterPro" id="IPR005110">
    <property type="entry name" value="MoeA_linker/N"/>
</dbReference>
<evidence type="ECO:0000313" key="13">
    <source>
        <dbReference type="Proteomes" id="UP001232584"/>
    </source>
</evidence>
<dbReference type="SMART" id="SM00852">
    <property type="entry name" value="MoCF_biosynth"/>
    <property type="match status" value="1"/>
</dbReference>
<dbReference type="SUPFAM" id="SSF53218">
    <property type="entry name" value="Molybdenum cofactor biosynthesis proteins"/>
    <property type="match status" value="1"/>
</dbReference>
<evidence type="ECO:0000313" key="12">
    <source>
        <dbReference type="EMBL" id="MDQ0557756.1"/>
    </source>
</evidence>
<accession>A0ABU0N3P5</accession>
<evidence type="ECO:0000256" key="2">
    <source>
        <dbReference type="ARBA" id="ARBA00003487"/>
    </source>
</evidence>